<gene>
    <name evidence="8" type="primary">8239730</name>
    <name evidence="7" type="ORF">Phum_PHUM612470</name>
</gene>
<evidence type="ECO:0000313" key="7">
    <source>
        <dbReference type="EMBL" id="EEB20335.1"/>
    </source>
</evidence>
<comment type="similarity">
    <text evidence="2">Belongs to the KIF-binding protein family.</text>
</comment>
<comment type="subcellular location">
    <subcellularLocation>
        <location evidence="1">Cytoplasm</location>
        <location evidence="1">Cytoskeleton</location>
    </subcellularLocation>
</comment>
<evidence type="ECO:0000256" key="3">
    <source>
        <dbReference type="ARBA" id="ARBA00016840"/>
    </source>
</evidence>
<dbReference type="AlphaFoldDB" id="E0W3X9"/>
<proteinExistence type="inferred from homology"/>
<sequence length="655" mass="75170">MELSTVERLHEQYESFKSSIKSDKMGTESEPGWDHSPAKEVLTNMLNTINSCINKVSKNSAEYNRLLAMQGALFYQHAKVLVQLNETKVAQDILKTCIDFLKDSILIPEVTFLGLRVLNHYCYLLTKSGDLSTSQELLEFAEAKYLQLKELGDVNTLPLFSNDDLFDNKLELTPNKEINEKLEKLVTNNLQMLGFVHNKQGDLDKFAAYHHQVLKRQLDMREGDATVWAMKTARLGYFFLTRNKFAQARHHLAAACYVLSQYENTLKTLETSNLVLSKWDELNHRYADIAKCWVRYGLFLFNASKMKLVSAFYGDSSTYLDNTWANSFDNFFYGSSGTEENEDNGVWQGSDFKNYKEQLHNSFGTTNLNDINTVKDATENIISKNDSIPVPSPLVFDVIFENSNQVNSSNISIGKTGLETNQSINSSESTSKEDKNEGERYDQKLPESNDLQYKFLNLDLNCFENCVSCNYVDGVQSARALFLFTHSWLKKSKLFYTIKDHPMEYVNVILDLSELYRYLAFYEDEIENQYSVQKKRADTLETLSAVLKEVRPQSYIAISIEIFRELAEIHLELMGLNLRRLYLSQPEPPKEDDSKLPENCFTNFADYSLHKMEAVADVHKRLYQFSEILGHGVLGDFESGGTAIKSKYKIKVIYV</sequence>
<dbReference type="InterPro" id="IPR022083">
    <property type="entry name" value="KBP"/>
</dbReference>
<evidence type="ECO:0000256" key="6">
    <source>
        <dbReference type="SAM" id="MobiDB-lite"/>
    </source>
</evidence>
<dbReference type="GO" id="GO:0000226">
    <property type="term" value="P:microtubule cytoskeleton organization"/>
    <property type="evidence" value="ECO:0007669"/>
    <property type="project" value="TreeGrafter"/>
</dbReference>
<dbReference type="GO" id="GO:0021952">
    <property type="term" value="P:central nervous system projection neuron axonogenesis"/>
    <property type="evidence" value="ECO:0007669"/>
    <property type="project" value="TreeGrafter"/>
</dbReference>
<dbReference type="RefSeq" id="XP_002433073.1">
    <property type="nucleotide sequence ID" value="XM_002433028.1"/>
</dbReference>
<dbReference type="HOGENOM" id="CLU_027678_0_0_1"/>
<keyword evidence="5" id="KW-0206">Cytoskeleton</keyword>
<dbReference type="PANTHER" id="PTHR46321">
    <property type="entry name" value="KIF1-BINDING PROTEIN"/>
    <property type="match status" value="1"/>
</dbReference>
<dbReference type="Pfam" id="PF12309">
    <property type="entry name" value="KBP_C"/>
    <property type="match status" value="2"/>
</dbReference>
<dbReference type="InParanoid" id="E0W3X9"/>
<keyword evidence="9" id="KW-1185">Reference proteome</keyword>
<dbReference type="CTD" id="8239730"/>
<evidence type="ECO:0000313" key="9">
    <source>
        <dbReference type="Proteomes" id="UP000009046"/>
    </source>
</evidence>
<feature type="compositionally biased region" description="Polar residues" evidence="6">
    <location>
        <begin position="418"/>
        <end position="429"/>
    </location>
</feature>
<reference evidence="7" key="2">
    <citation type="submission" date="2007-04" db="EMBL/GenBank/DDBJ databases">
        <title>The genome of the human body louse.</title>
        <authorList>
            <consortium name="The Human Body Louse Genome Consortium"/>
            <person name="Kirkness E."/>
            <person name="Walenz B."/>
            <person name="Hass B."/>
            <person name="Bruggner R."/>
            <person name="Strausberg R."/>
        </authorList>
    </citation>
    <scope>NUCLEOTIDE SEQUENCE</scope>
    <source>
        <strain evidence="7">USDA</strain>
    </source>
</reference>
<dbReference type="GeneID" id="8239730"/>
<dbReference type="eggNOG" id="ENOG502S6R5">
    <property type="taxonomic scope" value="Eukaryota"/>
</dbReference>
<reference evidence="7" key="1">
    <citation type="submission" date="2007-04" db="EMBL/GenBank/DDBJ databases">
        <title>Annotation of Pediculus humanus corporis strain USDA.</title>
        <authorList>
            <person name="Kirkness E."/>
            <person name="Hannick L."/>
            <person name="Hass B."/>
            <person name="Bruggner R."/>
            <person name="Lawson D."/>
            <person name="Bidwell S."/>
            <person name="Joardar V."/>
            <person name="Caler E."/>
            <person name="Walenz B."/>
            <person name="Inman J."/>
            <person name="Schobel S."/>
            <person name="Galinsky K."/>
            <person name="Amedeo P."/>
            <person name="Strausberg R."/>
        </authorList>
    </citation>
    <scope>NUCLEOTIDE SEQUENCE</scope>
    <source>
        <strain evidence="7">USDA</strain>
    </source>
</reference>
<evidence type="ECO:0000256" key="1">
    <source>
        <dbReference type="ARBA" id="ARBA00004245"/>
    </source>
</evidence>
<dbReference type="VEuPathDB" id="VectorBase:PHUM612470"/>
<dbReference type="KEGG" id="phu:Phum_PHUM612470"/>
<evidence type="ECO:0000256" key="5">
    <source>
        <dbReference type="ARBA" id="ARBA00023212"/>
    </source>
</evidence>
<protein>
    <recommendedName>
        <fullName evidence="3">KIF-binding protein</fullName>
    </recommendedName>
</protein>
<dbReference type="PANTHER" id="PTHR46321:SF1">
    <property type="entry name" value="KIF-BINDING PROTEIN"/>
    <property type="match status" value="1"/>
</dbReference>
<dbReference type="GO" id="GO:1990535">
    <property type="term" value="P:neuron projection maintenance"/>
    <property type="evidence" value="ECO:0007669"/>
    <property type="project" value="TreeGrafter"/>
</dbReference>
<accession>E0W3X9</accession>
<dbReference type="OrthoDB" id="409897at2759"/>
<dbReference type="EnsemblMetazoa" id="PHUM612470-RA">
    <property type="protein sequence ID" value="PHUM612470-PA"/>
    <property type="gene ID" value="PHUM612470"/>
</dbReference>
<name>E0W3X9_PEDHC</name>
<dbReference type="Proteomes" id="UP000009046">
    <property type="component" value="Unassembled WGS sequence"/>
</dbReference>
<evidence type="ECO:0000313" key="8">
    <source>
        <dbReference type="EnsemblMetazoa" id="PHUM612470-PA"/>
    </source>
</evidence>
<dbReference type="GO" id="GO:0005856">
    <property type="term" value="C:cytoskeleton"/>
    <property type="evidence" value="ECO:0007669"/>
    <property type="project" value="UniProtKB-SubCell"/>
</dbReference>
<evidence type="ECO:0000256" key="2">
    <source>
        <dbReference type="ARBA" id="ARBA00010305"/>
    </source>
</evidence>
<feature type="region of interest" description="Disordered" evidence="6">
    <location>
        <begin position="417"/>
        <end position="443"/>
    </location>
</feature>
<organism>
    <name type="scientific">Pediculus humanus subsp. corporis</name>
    <name type="common">Body louse</name>
    <dbReference type="NCBI Taxonomy" id="121224"/>
    <lineage>
        <taxon>Eukaryota</taxon>
        <taxon>Metazoa</taxon>
        <taxon>Ecdysozoa</taxon>
        <taxon>Arthropoda</taxon>
        <taxon>Hexapoda</taxon>
        <taxon>Insecta</taxon>
        <taxon>Pterygota</taxon>
        <taxon>Neoptera</taxon>
        <taxon>Paraneoptera</taxon>
        <taxon>Psocodea</taxon>
        <taxon>Troctomorpha</taxon>
        <taxon>Phthiraptera</taxon>
        <taxon>Anoplura</taxon>
        <taxon>Pediculidae</taxon>
        <taxon>Pediculus</taxon>
    </lineage>
</organism>
<dbReference type="EMBL" id="DS235883">
    <property type="protein sequence ID" value="EEB20335.1"/>
    <property type="molecule type" value="Genomic_DNA"/>
</dbReference>
<reference evidence="8" key="3">
    <citation type="submission" date="2020-05" db="UniProtKB">
        <authorList>
            <consortium name="EnsemblMetazoa"/>
        </authorList>
    </citation>
    <scope>IDENTIFICATION</scope>
    <source>
        <strain evidence="8">USDA</strain>
    </source>
</reference>
<keyword evidence="4" id="KW-0963">Cytoplasm</keyword>
<feature type="compositionally biased region" description="Basic and acidic residues" evidence="6">
    <location>
        <begin position="430"/>
        <end position="443"/>
    </location>
</feature>
<evidence type="ECO:0000256" key="4">
    <source>
        <dbReference type="ARBA" id="ARBA00022490"/>
    </source>
</evidence>
<dbReference type="EMBL" id="AAZO01007485">
    <property type="status" value="NOT_ANNOTATED_CDS"/>
    <property type="molecule type" value="Genomic_DNA"/>
</dbReference>